<reference evidence="2" key="1">
    <citation type="submission" date="2023-03" db="EMBL/GenBank/DDBJ databases">
        <title>Massive genome expansion in bonnet fungi (Mycena s.s.) driven by repeated elements and novel gene families across ecological guilds.</title>
        <authorList>
            <consortium name="Lawrence Berkeley National Laboratory"/>
            <person name="Harder C.B."/>
            <person name="Miyauchi S."/>
            <person name="Viragh M."/>
            <person name="Kuo A."/>
            <person name="Thoen E."/>
            <person name="Andreopoulos B."/>
            <person name="Lu D."/>
            <person name="Skrede I."/>
            <person name="Drula E."/>
            <person name="Henrissat B."/>
            <person name="Morin E."/>
            <person name="Kohler A."/>
            <person name="Barry K."/>
            <person name="LaButti K."/>
            <person name="Morin E."/>
            <person name="Salamov A."/>
            <person name="Lipzen A."/>
            <person name="Mereny Z."/>
            <person name="Hegedus B."/>
            <person name="Baldrian P."/>
            <person name="Stursova M."/>
            <person name="Weitz H."/>
            <person name="Taylor A."/>
            <person name="Grigoriev I.V."/>
            <person name="Nagy L.G."/>
            <person name="Martin F."/>
            <person name="Kauserud H."/>
        </authorList>
    </citation>
    <scope>NUCLEOTIDE SEQUENCE</scope>
    <source>
        <strain evidence="2">9144</strain>
    </source>
</reference>
<organism evidence="2 3">
    <name type="scientific">Mycena pura</name>
    <dbReference type="NCBI Taxonomy" id="153505"/>
    <lineage>
        <taxon>Eukaryota</taxon>
        <taxon>Fungi</taxon>
        <taxon>Dikarya</taxon>
        <taxon>Basidiomycota</taxon>
        <taxon>Agaricomycotina</taxon>
        <taxon>Agaricomycetes</taxon>
        <taxon>Agaricomycetidae</taxon>
        <taxon>Agaricales</taxon>
        <taxon>Marasmiineae</taxon>
        <taxon>Mycenaceae</taxon>
        <taxon>Mycena</taxon>
    </lineage>
</organism>
<keyword evidence="3" id="KW-1185">Reference proteome</keyword>
<dbReference type="Proteomes" id="UP001219525">
    <property type="component" value="Unassembled WGS sequence"/>
</dbReference>
<evidence type="ECO:0000256" key="1">
    <source>
        <dbReference type="SAM" id="MobiDB-lite"/>
    </source>
</evidence>
<feature type="region of interest" description="Disordered" evidence="1">
    <location>
        <begin position="1"/>
        <end position="41"/>
    </location>
</feature>
<gene>
    <name evidence="2" type="ORF">GGX14DRAFT_556130</name>
</gene>
<name>A0AAD6YP35_9AGAR</name>
<feature type="compositionally biased region" description="Polar residues" evidence="1">
    <location>
        <begin position="12"/>
        <end position="36"/>
    </location>
</feature>
<evidence type="ECO:0000313" key="3">
    <source>
        <dbReference type="Proteomes" id="UP001219525"/>
    </source>
</evidence>
<proteinExistence type="predicted"/>
<protein>
    <submittedName>
        <fullName evidence="2">Uncharacterized protein</fullName>
    </submittedName>
</protein>
<dbReference type="EMBL" id="JARJCW010000004">
    <property type="protein sequence ID" value="KAJ7225327.1"/>
    <property type="molecule type" value="Genomic_DNA"/>
</dbReference>
<sequence>MAPTHNAGATLASISLSASRTQSARQTHPTSTSDNFPLSHPPPSLWTLKVSTCGVCGKQDLKDVDRQQHMGRHQAYERANVRDPSIKAGTVWVLNQQSKAVFVLTLD</sequence>
<comment type="caution">
    <text evidence="2">The sequence shown here is derived from an EMBL/GenBank/DDBJ whole genome shotgun (WGS) entry which is preliminary data.</text>
</comment>
<evidence type="ECO:0000313" key="2">
    <source>
        <dbReference type="EMBL" id="KAJ7225327.1"/>
    </source>
</evidence>
<dbReference type="AlphaFoldDB" id="A0AAD6YP35"/>
<accession>A0AAD6YP35</accession>